<dbReference type="EMBL" id="JBBHJZ010000001">
    <property type="protein sequence ID" value="MEJ5975833.1"/>
    <property type="molecule type" value="Genomic_DNA"/>
</dbReference>
<comment type="caution">
    <text evidence="2">The sequence shown here is derived from an EMBL/GenBank/DDBJ whole genome shotgun (WGS) entry which is preliminary data.</text>
</comment>
<dbReference type="InterPro" id="IPR037401">
    <property type="entry name" value="SnoaL-like"/>
</dbReference>
<feature type="domain" description="SnoaL-like" evidence="1">
    <location>
        <begin position="5"/>
        <end position="129"/>
    </location>
</feature>
<protein>
    <submittedName>
        <fullName evidence="2">Nuclear transport factor 2 family protein</fullName>
    </submittedName>
</protein>
<evidence type="ECO:0000313" key="3">
    <source>
        <dbReference type="Proteomes" id="UP001361239"/>
    </source>
</evidence>
<dbReference type="InterPro" id="IPR032710">
    <property type="entry name" value="NTF2-like_dom_sf"/>
</dbReference>
<dbReference type="SUPFAM" id="SSF54427">
    <property type="entry name" value="NTF2-like"/>
    <property type="match status" value="1"/>
</dbReference>
<dbReference type="Proteomes" id="UP001361239">
    <property type="component" value="Unassembled WGS sequence"/>
</dbReference>
<proteinExistence type="predicted"/>
<gene>
    <name evidence="2" type="ORF">WG901_04255</name>
</gene>
<reference evidence="2 3" key="1">
    <citation type="submission" date="2024-03" db="EMBL/GenBank/DDBJ databases">
        <authorList>
            <person name="Jo J.-H."/>
        </authorList>
    </citation>
    <scope>NUCLEOTIDE SEQUENCE [LARGE SCALE GENOMIC DNA]</scope>
    <source>
        <strain evidence="2 3">PS1R-30</strain>
    </source>
</reference>
<dbReference type="RefSeq" id="WP_339585762.1">
    <property type="nucleotide sequence ID" value="NZ_JBBHJZ010000001.1"/>
</dbReference>
<accession>A0ABU8RS73</accession>
<dbReference type="Gene3D" id="3.10.450.50">
    <property type="match status" value="1"/>
</dbReference>
<evidence type="ECO:0000259" key="1">
    <source>
        <dbReference type="Pfam" id="PF13577"/>
    </source>
</evidence>
<sequence length="144" mass="16949">MTEIEELMAREEIKLLKARRDRAVDTKDWDLYLSLHAPDHVSHNEGYPRWESAQEMIDNVRQLLGPQSKSVHHSHTPEITFESDEKAKGIWAMEDMIFDAATDVMVVHGFGHYHETYEKRGERWLFTSRQLKRTLVKTFEVPGR</sequence>
<keyword evidence="3" id="KW-1185">Reference proteome</keyword>
<evidence type="ECO:0000313" key="2">
    <source>
        <dbReference type="EMBL" id="MEJ5975833.1"/>
    </source>
</evidence>
<name>A0ABU8RS73_9SPHN</name>
<dbReference type="Pfam" id="PF13577">
    <property type="entry name" value="SnoaL_4"/>
    <property type="match status" value="1"/>
</dbReference>
<organism evidence="2 3">
    <name type="scientific">Novosphingobium anseongense</name>
    <dbReference type="NCBI Taxonomy" id="3133436"/>
    <lineage>
        <taxon>Bacteria</taxon>
        <taxon>Pseudomonadati</taxon>
        <taxon>Pseudomonadota</taxon>
        <taxon>Alphaproteobacteria</taxon>
        <taxon>Sphingomonadales</taxon>
        <taxon>Sphingomonadaceae</taxon>
        <taxon>Novosphingobium</taxon>
    </lineage>
</organism>